<sequence length="524" mass="55326">MPRVRSPRISSRPALLAAGLLAGLASLGCGHGSSGPRVTVEPPPPFTGSGPAWYGYGRDAQHSAQTSVVAQPLTRIHWQMPVDLHPQYSTGELLIHYGSMVITSTNTAIVPVKTGATDGFRVEARNGASGVLLWQADSDYVLPQHGWVPSYGPALTAANRVYFAGSGGKLFYRDTPDSAQGSIQTAVFYGSGEYATAKTAYDAAVKVTTPLTADSQGNIFFGFQVTGPTRANLASGLARMGADGQGTWISALNATGDAAMTRVVMNCAPALSNDQHTVYTAVSDGARGYLVALDSTTLQPAAKVALTDPATGLPSLLDDDGSASPTVGPDGDVYYGVLESNMGQHNFRGWLLHFDATLAHAKTPGSFGWDDTASLVPASMVPSYTGTSSYLLMTKYNNYLVLGYGNGYNQVAILDPNATQGDPYSNVPVMKEVLTILGQTPDDPAHPGSVHEWCINTAVVDPASKSVFVNNEDGYLYRWDLTTNTFPERIRLTGGLGEAYTPTVMGPDGHIYAINNATLFAVGR</sequence>
<evidence type="ECO:0000313" key="3">
    <source>
        <dbReference type="Proteomes" id="UP001165069"/>
    </source>
</evidence>
<dbReference type="EMBL" id="BSDE01000005">
    <property type="protein sequence ID" value="GLH74183.1"/>
    <property type="molecule type" value="Genomic_DNA"/>
</dbReference>
<dbReference type="InterPro" id="IPR011047">
    <property type="entry name" value="Quinoprotein_ADH-like_sf"/>
</dbReference>
<reference evidence="2 3" key="1">
    <citation type="journal article" date="2023" name="Antonie Van Leeuwenhoek">
        <title>Mesoterricola silvestris gen. nov., sp. nov., Mesoterricola sediminis sp. nov., Geothrix oryzae sp. nov., Geothrix edaphica sp. nov., Geothrix rubra sp. nov., and Geothrix limicola sp. nov., six novel members of Acidobacteriota isolated from soils.</title>
        <authorList>
            <person name="Itoh H."/>
            <person name="Sugisawa Y."/>
            <person name="Mise K."/>
            <person name="Xu Z."/>
            <person name="Kuniyasu M."/>
            <person name="Ushijima N."/>
            <person name="Kawano K."/>
            <person name="Kobayashi E."/>
            <person name="Shiratori Y."/>
            <person name="Masuda Y."/>
            <person name="Senoo K."/>
        </authorList>
    </citation>
    <scope>NUCLEOTIDE SEQUENCE [LARGE SCALE GENOMIC DNA]</scope>
    <source>
        <strain evidence="2 3">Red804</strain>
    </source>
</reference>
<keyword evidence="1" id="KW-0732">Signal</keyword>
<evidence type="ECO:0000313" key="2">
    <source>
        <dbReference type="EMBL" id="GLH74183.1"/>
    </source>
</evidence>
<feature type="chain" id="PRO_5045598006" description="Pyrrolo-quinoline quinone" evidence="1">
    <location>
        <begin position="18"/>
        <end position="524"/>
    </location>
</feature>
<keyword evidence="3" id="KW-1185">Reference proteome</keyword>
<dbReference type="Proteomes" id="UP001165069">
    <property type="component" value="Unassembled WGS sequence"/>
</dbReference>
<evidence type="ECO:0000256" key="1">
    <source>
        <dbReference type="SAM" id="SignalP"/>
    </source>
</evidence>
<accession>A0ABQ5QHM0</accession>
<organism evidence="2 3">
    <name type="scientific">Geothrix limicola</name>
    <dbReference type="NCBI Taxonomy" id="2927978"/>
    <lineage>
        <taxon>Bacteria</taxon>
        <taxon>Pseudomonadati</taxon>
        <taxon>Acidobacteriota</taxon>
        <taxon>Holophagae</taxon>
        <taxon>Holophagales</taxon>
        <taxon>Holophagaceae</taxon>
        <taxon>Geothrix</taxon>
    </lineage>
</organism>
<dbReference type="SUPFAM" id="SSF50998">
    <property type="entry name" value="Quinoprotein alcohol dehydrogenase-like"/>
    <property type="match status" value="1"/>
</dbReference>
<comment type="caution">
    <text evidence="2">The sequence shown here is derived from an EMBL/GenBank/DDBJ whole genome shotgun (WGS) entry which is preliminary data.</text>
</comment>
<name>A0ABQ5QHM0_9BACT</name>
<proteinExistence type="predicted"/>
<dbReference type="PROSITE" id="PS51257">
    <property type="entry name" value="PROKAR_LIPOPROTEIN"/>
    <property type="match status" value="1"/>
</dbReference>
<protein>
    <recommendedName>
        <fullName evidence="4">Pyrrolo-quinoline quinone</fullName>
    </recommendedName>
</protein>
<dbReference type="RefSeq" id="WP_285576172.1">
    <property type="nucleotide sequence ID" value="NZ_BSDE01000005.1"/>
</dbReference>
<evidence type="ECO:0008006" key="4">
    <source>
        <dbReference type="Google" id="ProtNLM"/>
    </source>
</evidence>
<gene>
    <name evidence="2" type="ORF">GETHLI_26850</name>
</gene>
<feature type="signal peptide" evidence="1">
    <location>
        <begin position="1"/>
        <end position="17"/>
    </location>
</feature>